<name>A0A7K1Y4R0_9SPHI</name>
<sequence>MKIIFSKATWLHFRFPFSLFLLPVFVFSISQAPDINTYKAWLALIVWHLFVYPASNGYNSYFDKDEGSIALLKNPPKVSSELYYGSIALDIIGLILAGFVGWNFMLAVFVYGLLSKAYSHPSVRLKKYPFLSFFVVFLFQGAFVYWTTFSAVSESDFLYLWSYDFMLAGLICSCLIGASYPLTQVYQHDEDQKRGDRTLSIVLGIRGSFVFSAMLFSAASLIMFIYWKDRGEIFNFWLFLTLVFPAFAFFSNWFYKVWNDEKQANFINMSRMTFVSGLLILVYFVVVWHLK</sequence>
<protein>
    <submittedName>
        <fullName evidence="6">Ubiquinone biosynthesis protein UbiA</fullName>
    </submittedName>
</protein>
<feature type="transmembrane region" description="Helical" evidence="5">
    <location>
        <begin position="233"/>
        <end position="251"/>
    </location>
</feature>
<dbReference type="EMBL" id="WVHT01000001">
    <property type="protein sequence ID" value="MXV49566.1"/>
    <property type="molecule type" value="Genomic_DNA"/>
</dbReference>
<evidence type="ECO:0000256" key="3">
    <source>
        <dbReference type="ARBA" id="ARBA00022989"/>
    </source>
</evidence>
<evidence type="ECO:0000256" key="4">
    <source>
        <dbReference type="ARBA" id="ARBA00023136"/>
    </source>
</evidence>
<dbReference type="Pfam" id="PF01040">
    <property type="entry name" value="UbiA"/>
    <property type="match status" value="1"/>
</dbReference>
<keyword evidence="7" id="KW-1185">Reference proteome</keyword>
<evidence type="ECO:0000313" key="7">
    <source>
        <dbReference type="Proteomes" id="UP000466586"/>
    </source>
</evidence>
<dbReference type="AlphaFoldDB" id="A0A7K1Y4R0"/>
<evidence type="ECO:0000256" key="1">
    <source>
        <dbReference type="ARBA" id="ARBA00004141"/>
    </source>
</evidence>
<reference evidence="6 7" key="1">
    <citation type="submission" date="2019-11" db="EMBL/GenBank/DDBJ databases">
        <title>Pedobacter sp. HMF7647 Genome sequencing and assembly.</title>
        <authorList>
            <person name="Kang H."/>
            <person name="Kim H."/>
            <person name="Joh K."/>
        </authorList>
    </citation>
    <scope>NUCLEOTIDE SEQUENCE [LARGE SCALE GENOMIC DNA]</scope>
    <source>
        <strain evidence="6 7">HMF7647</strain>
    </source>
</reference>
<gene>
    <name evidence="6" type="ORF">GS399_01165</name>
</gene>
<evidence type="ECO:0000313" key="6">
    <source>
        <dbReference type="EMBL" id="MXV49566.1"/>
    </source>
</evidence>
<dbReference type="InterPro" id="IPR000537">
    <property type="entry name" value="UbiA_prenyltransferase"/>
</dbReference>
<evidence type="ECO:0000256" key="2">
    <source>
        <dbReference type="ARBA" id="ARBA00022692"/>
    </source>
</evidence>
<comment type="caution">
    <text evidence="6">The sequence shown here is derived from an EMBL/GenBank/DDBJ whole genome shotgun (WGS) entry which is preliminary data.</text>
</comment>
<feature type="transmembrane region" description="Helical" evidence="5">
    <location>
        <begin position="272"/>
        <end position="290"/>
    </location>
</feature>
<keyword evidence="6" id="KW-0830">Ubiquinone</keyword>
<feature type="transmembrane region" description="Helical" evidence="5">
    <location>
        <begin position="41"/>
        <end position="62"/>
    </location>
</feature>
<keyword evidence="3 5" id="KW-1133">Transmembrane helix</keyword>
<evidence type="ECO:0000256" key="5">
    <source>
        <dbReference type="SAM" id="Phobius"/>
    </source>
</evidence>
<feature type="transmembrane region" description="Helical" evidence="5">
    <location>
        <begin position="82"/>
        <end position="109"/>
    </location>
</feature>
<feature type="transmembrane region" description="Helical" evidence="5">
    <location>
        <begin position="12"/>
        <end position="29"/>
    </location>
</feature>
<dbReference type="RefSeq" id="WP_160842692.1">
    <property type="nucleotide sequence ID" value="NZ_WVHT01000001.1"/>
</dbReference>
<feature type="transmembrane region" description="Helical" evidence="5">
    <location>
        <begin position="203"/>
        <end position="227"/>
    </location>
</feature>
<dbReference type="GO" id="GO:0016020">
    <property type="term" value="C:membrane"/>
    <property type="evidence" value="ECO:0007669"/>
    <property type="project" value="UniProtKB-SubCell"/>
</dbReference>
<feature type="transmembrane region" description="Helical" evidence="5">
    <location>
        <begin position="160"/>
        <end position="182"/>
    </location>
</feature>
<comment type="subcellular location">
    <subcellularLocation>
        <location evidence="1">Membrane</location>
        <topology evidence="1">Multi-pass membrane protein</topology>
    </subcellularLocation>
</comment>
<keyword evidence="4 5" id="KW-0472">Membrane</keyword>
<dbReference type="GO" id="GO:0016765">
    <property type="term" value="F:transferase activity, transferring alkyl or aryl (other than methyl) groups"/>
    <property type="evidence" value="ECO:0007669"/>
    <property type="project" value="InterPro"/>
</dbReference>
<accession>A0A7K1Y4R0</accession>
<dbReference type="Proteomes" id="UP000466586">
    <property type="component" value="Unassembled WGS sequence"/>
</dbReference>
<proteinExistence type="predicted"/>
<feature type="transmembrane region" description="Helical" evidence="5">
    <location>
        <begin position="130"/>
        <end position="148"/>
    </location>
</feature>
<keyword evidence="2 5" id="KW-0812">Transmembrane</keyword>
<organism evidence="6 7">
    <name type="scientific">Hufsiella arboris</name>
    <dbReference type="NCBI Taxonomy" id="2695275"/>
    <lineage>
        <taxon>Bacteria</taxon>
        <taxon>Pseudomonadati</taxon>
        <taxon>Bacteroidota</taxon>
        <taxon>Sphingobacteriia</taxon>
        <taxon>Sphingobacteriales</taxon>
        <taxon>Sphingobacteriaceae</taxon>
        <taxon>Hufsiella</taxon>
    </lineage>
</organism>